<dbReference type="KEGG" id="thes:FHQ07_03360"/>
<gene>
    <name evidence="2" type="ORF">FHQ07_03360</name>
</gene>
<dbReference type="OrthoDB" id="116480at2"/>
<evidence type="ECO:0000313" key="3">
    <source>
        <dbReference type="Proteomes" id="UP000308149"/>
    </source>
</evidence>
<organism evidence="2 3">
    <name type="scientific">Thermomonas aquatica</name>
    <dbReference type="NCBI Taxonomy" id="2202149"/>
    <lineage>
        <taxon>Bacteria</taxon>
        <taxon>Pseudomonadati</taxon>
        <taxon>Pseudomonadota</taxon>
        <taxon>Gammaproteobacteria</taxon>
        <taxon>Lysobacterales</taxon>
        <taxon>Lysobacteraceae</taxon>
        <taxon>Thermomonas</taxon>
    </lineage>
</organism>
<evidence type="ECO:0000256" key="1">
    <source>
        <dbReference type="SAM" id="Phobius"/>
    </source>
</evidence>
<dbReference type="Pfam" id="PF12811">
    <property type="entry name" value="BaxI_1"/>
    <property type="match status" value="1"/>
</dbReference>
<dbReference type="AlphaFoldDB" id="A0A5B7ZPE6"/>
<feature type="transmembrane region" description="Helical" evidence="1">
    <location>
        <begin position="72"/>
        <end position="95"/>
    </location>
</feature>
<reference evidence="2 3" key="1">
    <citation type="submission" date="2019-06" db="EMBL/GenBank/DDBJ databases">
        <title>Thermomonas aquatica sp. nov., isolated from an industrial wastewater treatment plant.</title>
        <authorList>
            <person name="Jeon J.H."/>
            <person name="Park D.-S."/>
        </authorList>
    </citation>
    <scope>NUCLEOTIDE SEQUENCE [LARGE SCALE GENOMIC DNA]</scope>
    <source>
        <strain evidence="2 3">SY21</strain>
    </source>
</reference>
<feature type="transmembrane region" description="Helical" evidence="1">
    <location>
        <begin position="101"/>
        <end position="121"/>
    </location>
</feature>
<feature type="transmembrane region" description="Helical" evidence="1">
    <location>
        <begin position="128"/>
        <end position="148"/>
    </location>
</feature>
<keyword evidence="1" id="KW-0812">Transmembrane</keyword>
<evidence type="ECO:0000313" key="2">
    <source>
        <dbReference type="EMBL" id="QDA56413.1"/>
    </source>
</evidence>
<dbReference type="Proteomes" id="UP000308149">
    <property type="component" value="Chromosome"/>
</dbReference>
<feature type="transmembrane region" description="Helical" evidence="1">
    <location>
        <begin position="221"/>
        <end position="241"/>
    </location>
</feature>
<dbReference type="PIRSF" id="PIRSF009160">
    <property type="entry name" value="UCP009160"/>
    <property type="match status" value="1"/>
</dbReference>
<name>A0A5B7ZPE6_9GAMM</name>
<dbReference type="InterPro" id="IPR010539">
    <property type="entry name" value="BaxI_1-like"/>
</dbReference>
<feature type="transmembrane region" description="Helical" evidence="1">
    <location>
        <begin position="154"/>
        <end position="175"/>
    </location>
</feature>
<dbReference type="PANTHER" id="PTHR41282:SF1">
    <property type="entry name" value="CONSERVED TRANSMEMBRANE PROTEIN-RELATED"/>
    <property type="match status" value="1"/>
</dbReference>
<keyword evidence="1" id="KW-0472">Membrane</keyword>
<protein>
    <submittedName>
        <fullName evidence="2">Bax inhibitor-1/YccA family protein</fullName>
    </submittedName>
</protein>
<dbReference type="PANTHER" id="PTHR41282">
    <property type="entry name" value="CONSERVED TRANSMEMBRANE PROTEIN-RELATED"/>
    <property type="match status" value="1"/>
</dbReference>
<feature type="transmembrane region" description="Helical" evidence="1">
    <location>
        <begin position="187"/>
        <end position="209"/>
    </location>
</feature>
<keyword evidence="3" id="KW-1185">Reference proteome</keyword>
<keyword evidence="1" id="KW-1133">Transmembrane helix</keyword>
<sequence length="288" mass="30391">MPETGLEAGAGVAISRYAPPQAATAAFHRTLAMMRSGNPALKESTFLDLGSGTLVQGDAGAMTLNGTVNKTAMLLVLTLAGALFTWSQFSAALAAGNPGAVMPYVWGGAIGGFIVALVTVFKKQWSPFTAPLYAVLEGLFLGAVSAMFELRFPGIVIQAVGLTFGTLAALLLAYRSGLIKATENFKLGVVAATGGIALLYLVQIGLQLFGFKGMGFIHDSSLLGIAFSGFVVVIAALNLVLDFDFIEHGVEQGAPKYMEWYAAFGLLVTLVWLYLEILRLLSKLQSRN</sequence>
<feature type="transmembrane region" description="Helical" evidence="1">
    <location>
        <begin position="261"/>
        <end position="281"/>
    </location>
</feature>
<dbReference type="EMBL" id="CP040871">
    <property type="protein sequence ID" value="QDA56413.1"/>
    <property type="molecule type" value="Genomic_DNA"/>
</dbReference>
<proteinExistence type="predicted"/>
<accession>A0A5B7ZPE6</accession>